<dbReference type="SUPFAM" id="SSF56801">
    <property type="entry name" value="Acetyl-CoA synthetase-like"/>
    <property type="match status" value="2"/>
</dbReference>
<evidence type="ECO:0000313" key="12">
    <source>
        <dbReference type="Proteomes" id="UP001145742"/>
    </source>
</evidence>
<comment type="caution">
    <text evidence="11">The sequence shown here is derived from an EMBL/GenBank/DDBJ whole genome shotgun (WGS) entry which is preliminary data.</text>
</comment>
<dbReference type="CDD" id="cd11304">
    <property type="entry name" value="Cadherin_repeat"/>
    <property type="match status" value="4"/>
</dbReference>
<dbReference type="Pfam" id="PF00501">
    <property type="entry name" value="AMP-binding"/>
    <property type="match status" value="1"/>
</dbReference>
<dbReference type="Pfam" id="PF00028">
    <property type="entry name" value="Cadherin"/>
    <property type="match status" value="4"/>
</dbReference>
<keyword evidence="12" id="KW-1185">Reference proteome</keyword>
<protein>
    <recommendedName>
        <fullName evidence="10">Cadherin domain-containing protein</fullName>
    </recommendedName>
</protein>
<dbReference type="PROSITE" id="PS00455">
    <property type="entry name" value="AMP_BINDING"/>
    <property type="match status" value="1"/>
</dbReference>
<dbReference type="InterPro" id="IPR020894">
    <property type="entry name" value="Cadherin_CS"/>
</dbReference>
<dbReference type="InterPro" id="IPR042099">
    <property type="entry name" value="ANL_N_sf"/>
</dbReference>
<feature type="region of interest" description="Disordered" evidence="8">
    <location>
        <begin position="630"/>
        <end position="653"/>
    </location>
</feature>
<dbReference type="Pfam" id="PF13193">
    <property type="entry name" value="AMP-binding_C"/>
    <property type="match status" value="1"/>
</dbReference>
<gene>
    <name evidence="11" type="ORF">WISP_88497</name>
</gene>
<dbReference type="PROSITE" id="PS50268">
    <property type="entry name" value="CADHERIN_2"/>
    <property type="match status" value="5"/>
</dbReference>
<keyword evidence="4 7" id="KW-0106">Calcium</keyword>
<evidence type="ECO:0000256" key="9">
    <source>
        <dbReference type="SAM" id="Phobius"/>
    </source>
</evidence>
<dbReference type="InterPro" id="IPR015919">
    <property type="entry name" value="Cadherin-like_sf"/>
</dbReference>
<keyword evidence="5" id="KW-0443">Lipid metabolism</keyword>
<dbReference type="SMART" id="SM00112">
    <property type="entry name" value="CA"/>
    <property type="match status" value="4"/>
</dbReference>
<evidence type="ECO:0000256" key="6">
    <source>
        <dbReference type="ARBA" id="ARBA00023136"/>
    </source>
</evidence>
<feature type="domain" description="Cadherin" evidence="10">
    <location>
        <begin position="662"/>
        <end position="768"/>
    </location>
</feature>
<dbReference type="InterPro" id="IPR002126">
    <property type="entry name" value="Cadherin-like_dom"/>
</dbReference>
<accession>A0ABQ9D7S8</accession>
<proteinExistence type="inferred from homology"/>
<dbReference type="PANTHER" id="PTHR24027:SF300">
    <property type="entry name" value="CADHERIN-15"/>
    <property type="match status" value="1"/>
</dbReference>
<keyword evidence="6 9" id="KW-0472">Membrane</keyword>
<dbReference type="Gene3D" id="3.40.50.12780">
    <property type="entry name" value="N-terminal domain of ligase-like"/>
    <property type="match status" value="1"/>
</dbReference>
<evidence type="ECO:0000256" key="2">
    <source>
        <dbReference type="ARBA" id="ARBA00006432"/>
    </source>
</evidence>
<organism evidence="11 12">
    <name type="scientific">Willisornis vidua</name>
    <name type="common">Xingu scale-backed antbird</name>
    <dbReference type="NCBI Taxonomy" id="1566151"/>
    <lineage>
        <taxon>Eukaryota</taxon>
        <taxon>Metazoa</taxon>
        <taxon>Chordata</taxon>
        <taxon>Craniata</taxon>
        <taxon>Vertebrata</taxon>
        <taxon>Euteleostomi</taxon>
        <taxon>Archelosauria</taxon>
        <taxon>Archosauria</taxon>
        <taxon>Dinosauria</taxon>
        <taxon>Saurischia</taxon>
        <taxon>Theropoda</taxon>
        <taxon>Coelurosauria</taxon>
        <taxon>Aves</taxon>
        <taxon>Neognathae</taxon>
        <taxon>Neoaves</taxon>
        <taxon>Telluraves</taxon>
        <taxon>Australaves</taxon>
        <taxon>Passeriformes</taxon>
        <taxon>Thamnophilidae</taxon>
        <taxon>Willisornis</taxon>
    </lineage>
</organism>
<dbReference type="InterPro" id="IPR025110">
    <property type="entry name" value="AMP-bd_C"/>
</dbReference>
<feature type="domain" description="Cadherin" evidence="10">
    <location>
        <begin position="992"/>
        <end position="1099"/>
    </location>
</feature>
<evidence type="ECO:0000313" key="11">
    <source>
        <dbReference type="EMBL" id="KAJ7413797.1"/>
    </source>
</evidence>
<comment type="subcellular location">
    <subcellularLocation>
        <location evidence="1">Membrane</location>
    </subcellularLocation>
</comment>
<evidence type="ECO:0000256" key="5">
    <source>
        <dbReference type="ARBA" id="ARBA00023098"/>
    </source>
</evidence>
<dbReference type="CDD" id="cd05941">
    <property type="entry name" value="MCS"/>
    <property type="match status" value="1"/>
</dbReference>
<keyword evidence="9" id="KW-1133">Transmembrane helix</keyword>
<dbReference type="InterPro" id="IPR039808">
    <property type="entry name" value="Cadherin"/>
</dbReference>
<dbReference type="PANTHER" id="PTHR24027">
    <property type="entry name" value="CADHERIN-23"/>
    <property type="match status" value="1"/>
</dbReference>
<dbReference type="PRINTS" id="PR00205">
    <property type="entry name" value="CADHERIN"/>
</dbReference>
<evidence type="ECO:0000256" key="7">
    <source>
        <dbReference type="PROSITE-ProRule" id="PRU00043"/>
    </source>
</evidence>
<feature type="transmembrane region" description="Helical" evidence="9">
    <location>
        <begin position="1207"/>
        <end position="1233"/>
    </location>
</feature>
<feature type="domain" description="Cadherin" evidence="10">
    <location>
        <begin position="1114"/>
        <end position="1208"/>
    </location>
</feature>
<dbReference type="EMBL" id="WHWB01034119">
    <property type="protein sequence ID" value="KAJ7413797.1"/>
    <property type="molecule type" value="Genomic_DNA"/>
</dbReference>
<evidence type="ECO:0000256" key="1">
    <source>
        <dbReference type="ARBA" id="ARBA00004370"/>
    </source>
</evidence>
<dbReference type="SUPFAM" id="SSF49313">
    <property type="entry name" value="Cadherin-like"/>
    <property type="match status" value="5"/>
</dbReference>
<dbReference type="Gene3D" id="3.30.300.30">
    <property type="match status" value="1"/>
</dbReference>
<name>A0ABQ9D7S8_9PASS</name>
<feature type="domain" description="Cadherin" evidence="10">
    <location>
        <begin position="886"/>
        <end position="991"/>
    </location>
</feature>
<keyword evidence="3" id="KW-0677">Repeat</keyword>
<evidence type="ECO:0000256" key="4">
    <source>
        <dbReference type="ARBA" id="ARBA00022837"/>
    </source>
</evidence>
<dbReference type="InterPro" id="IPR045851">
    <property type="entry name" value="AMP-bd_C_sf"/>
</dbReference>
<feature type="domain" description="Cadherin" evidence="10">
    <location>
        <begin position="769"/>
        <end position="876"/>
    </location>
</feature>
<keyword evidence="9" id="KW-0812">Transmembrane</keyword>
<evidence type="ECO:0000256" key="3">
    <source>
        <dbReference type="ARBA" id="ARBA00022737"/>
    </source>
</evidence>
<sequence>MLLSLLFPRLSRPLRSLVRDLSRPTWGWKRAGCPHRGLQTAWATSSSDITPVFTRALAFGDKVAIIDQNGAHTYRDLLSQSLLLSQEICKVLECSSRDLKQERISFLCPNDASYVVAQWASWMSGAIAVPLYRKHPVPELEYVIQDSQSALVITAEEYVGKIAPSAKKLGVPLLPLPKAPSGGSTGHGAVEEGPLTTCSSWKDRGAMIIYTSGTTGRPKGVLSTHENVQAVTTGLVEKWEWKKEDVILHVLPLHHVHGVINKLLCPLWVGATCIMFPEFSAQMVWKKLLSSEAPRVSVFMAVPTIYAKLTEYYDEHFSQPQVQDFVRAFCQENIRLMVSGSAALPVPVLEKWKSITGHTLLERYGMTEIGMALSNPLHGVRVPGSVGTPLPGVRVRIATETLKNGARSYTVHAQGDENSTQVTPGLEGQEGELLVKGPTVFREYWNRPRETADAFTPDGWFRTGTSNRTTGNSLKVYQGRFRLDIEKIPSPKGLSSPGIAVQCKGGVPSPEGFKSHMDVALVDMGDTAVYKDGVYWIRGRTSVDIIKNGGFKISALEVERHLLGHPHITDVAVIGAPDMVWGQRVSAVVQLRKGEMLSVKDLKDWARETMAPYTIPTELIVVEEIPRNQMGKGASPAQPGAAAPGTPQAWRQHEGPRRVKRAWVIPPISVSENHKRIPHLLVQIKSDKQQPGGVIYSIKGPGVDEEPLGIFSIDKFSGKVFLNAMLDREENDRYRLRAFALDLGGVTLEDPTDLEIIVVDQNDNRPLFRQDVFTGHVVEGAEPGTCVMTVDATDADDPDTDNAALRYSILDQGTNGMFSINATTGEICTTRPGLDRETMGVYNLTVQAADMSGDGLTTTAMAVIYLEDINDNPPEFTKEEFSMEVEEQAAGVDVGKVFVHDKDLAGSPSWLAKFTILEGDPEGAFAIRTDPHTNDGVLSLVKPLDHEVRDRFELTLSVQNERPLEPTAPASPRALATVRVRVRDVNEAPVFRENPRRISVLEGTPPGTPITTYTASDPDTHQIQTLTYALLYDPADWLQLDPHAGTVRTKRELLHPSAFLQGGWYIALVLARDDAEPPLSATGTLSIEILEVNDHAPQLQPPAGVLCGRPGRGGTLLLGATDDDRPPHGAPFHFQLSPQHPQLARNWSITRFNVTHAVLAVLAELPEGPYSLPLLLRDSGTPPREQQQLLNVSVCHCGRDGTCQDGVLAAATAGAGITLGALLIILGSILLLLGE</sequence>
<evidence type="ECO:0000259" key="10">
    <source>
        <dbReference type="PROSITE" id="PS50268"/>
    </source>
</evidence>
<dbReference type="Gene3D" id="2.60.40.60">
    <property type="entry name" value="Cadherins"/>
    <property type="match status" value="5"/>
</dbReference>
<dbReference type="PROSITE" id="PS00232">
    <property type="entry name" value="CADHERIN_1"/>
    <property type="match status" value="1"/>
</dbReference>
<feature type="compositionally biased region" description="Low complexity" evidence="8">
    <location>
        <begin position="631"/>
        <end position="649"/>
    </location>
</feature>
<dbReference type="InterPro" id="IPR020845">
    <property type="entry name" value="AMP-binding_CS"/>
</dbReference>
<dbReference type="InterPro" id="IPR000873">
    <property type="entry name" value="AMP-dep_synth/lig_dom"/>
</dbReference>
<evidence type="ECO:0000256" key="8">
    <source>
        <dbReference type="SAM" id="MobiDB-lite"/>
    </source>
</evidence>
<comment type="similarity">
    <text evidence="2">Belongs to the ATP-dependent AMP-binding enzyme family.</text>
</comment>
<reference evidence="11" key="1">
    <citation type="submission" date="2019-10" db="EMBL/GenBank/DDBJ databases">
        <authorList>
            <person name="Soares A.E.R."/>
            <person name="Aleixo A."/>
            <person name="Schneider P."/>
            <person name="Miyaki C.Y."/>
            <person name="Schneider M.P."/>
            <person name="Mello C."/>
            <person name="Vasconcelos A.T.R."/>
        </authorList>
    </citation>
    <scope>NUCLEOTIDE SEQUENCE</scope>
    <source>
        <tissue evidence="11">Muscle</tissue>
    </source>
</reference>
<dbReference type="Proteomes" id="UP001145742">
    <property type="component" value="Unassembled WGS sequence"/>
</dbReference>